<dbReference type="SMART" id="SM01330">
    <property type="entry name" value="Frizzled"/>
    <property type="match status" value="1"/>
</dbReference>
<dbReference type="InterPro" id="IPR000539">
    <property type="entry name" value="Frizzled/Smoothened_7TM"/>
</dbReference>
<dbReference type="PANTHER" id="PTHR31787:SF3">
    <property type="entry name" value="FRIZZLED AND SMOOTHENED-LIKE PROTEIN H"/>
    <property type="match status" value="1"/>
</dbReference>
<reference evidence="9" key="1">
    <citation type="submission" date="2017-05" db="UniProtKB">
        <authorList>
            <consortium name="EnsemblMetazoa"/>
        </authorList>
    </citation>
    <scope>IDENTIFICATION</scope>
</reference>
<dbReference type="PRINTS" id="PR00489">
    <property type="entry name" value="FRIZZLED"/>
</dbReference>
<evidence type="ECO:0000313" key="9">
    <source>
        <dbReference type="EnsemblMetazoa" id="Aqu2.1.41592_001"/>
    </source>
</evidence>
<sequence length="276" mass="30765">MSGLLSCSLTNASVLCSGKLIPYHSQASQPVFGTLHNCSEPCNGAFFSQEQVDILHYSNLVLSCLSIITGCIILFLYLINYCKIKHPEAPIYYIAGLQLVISTMQLISGLYGTFNSMSSTNSSSDSEGLHCDDRYKNHFNESILLQDGGDNPFCLTIFAILYYSFLSILSWWTVITIEWLVTSIKRKITKKKYLYIISHIAGWSIPIPFLFTAAYLNAVSGSTTEMTCWISRRNESLYQLAFIITPLSDSGLIARKGDIVTAYISLQGMKKSPYLS</sequence>
<organism evidence="9">
    <name type="scientific">Amphimedon queenslandica</name>
    <name type="common">Sponge</name>
    <dbReference type="NCBI Taxonomy" id="400682"/>
    <lineage>
        <taxon>Eukaryota</taxon>
        <taxon>Metazoa</taxon>
        <taxon>Porifera</taxon>
        <taxon>Demospongiae</taxon>
        <taxon>Heteroscleromorpha</taxon>
        <taxon>Haplosclerida</taxon>
        <taxon>Niphatidae</taxon>
        <taxon>Amphimedon</taxon>
    </lineage>
</organism>
<dbReference type="eggNOG" id="KOG3577">
    <property type="taxonomic scope" value="Eukaryota"/>
</dbReference>
<dbReference type="GO" id="GO:0016020">
    <property type="term" value="C:membrane"/>
    <property type="evidence" value="ECO:0007669"/>
    <property type="project" value="UniProtKB-SubCell"/>
</dbReference>
<keyword evidence="5 7" id="KW-0472">Membrane</keyword>
<evidence type="ECO:0000256" key="7">
    <source>
        <dbReference type="SAM" id="Phobius"/>
    </source>
</evidence>
<dbReference type="AlphaFoldDB" id="A0A1X7VNE1"/>
<dbReference type="OrthoDB" id="10064659at2759"/>
<evidence type="ECO:0000256" key="1">
    <source>
        <dbReference type="ARBA" id="ARBA00004141"/>
    </source>
</evidence>
<accession>A0A1X7VNE1</accession>
<dbReference type="InterPro" id="IPR050949">
    <property type="entry name" value="GPCR_Fz/Smo-like"/>
</dbReference>
<evidence type="ECO:0000256" key="4">
    <source>
        <dbReference type="ARBA" id="ARBA00022989"/>
    </source>
</evidence>
<dbReference type="InterPro" id="IPR017981">
    <property type="entry name" value="GPCR_2-like_7TM"/>
</dbReference>
<keyword evidence="6" id="KW-0675">Receptor</keyword>
<feature type="domain" description="G-protein coupled receptors family 2 profile 2" evidence="8">
    <location>
        <begin position="52"/>
        <end position="247"/>
    </location>
</feature>
<name>A0A1X7VNE1_AMPQE</name>
<keyword evidence="3 7" id="KW-0812">Transmembrane</keyword>
<dbReference type="PROSITE" id="PS50261">
    <property type="entry name" value="G_PROTEIN_RECEP_F2_4"/>
    <property type="match status" value="1"/>
</dbReference>
<protein>
    <recommendedName>
        <fullName evidence="8">G-protein coupled receptors family 2 profile 2 domain-containing protein</fullName>
    </recommendedName>
</protein>
<feature type="transmembrane region" description="Helical" evidence="7">
    <location>
        <begin position="193"/>
        <end position="216"/>
    </location>
</feature>
<dbReference type="FunCoup" id="A0A1X7VNE1">
    <property type="interactions" value="25"/>
</dbReference>
<evidence type="ECO:0000256" key="5">
    <source>
        <dbReference type="ARBA" id="ARBA00023136"/>
    </source>
</evidence>
<evidence type="ECO:0000256" key="3">
    <source>
        <dbReference type="ARBA" id="ARBA00022692"/>
    </source>
</evidence>
<comment type="similarity">
    <text evidence="2">Belongs to the G-protein coupled receptor Fz/Smo family.</text>
</comment>
<dbReference type="Gene3D" id="1.20.1070.10">
    <property type="entry name" value="Rhodopsin 7-helix transmembrane proteins"/>
    <property type="match status" value="1"/>
</dbReference>
<evidence type="ECO:0000256" key="6">
    <source>
        <dbReference type="ARBA" id="ARBA00023170"/>
    </source>
</evidence>
<feature type="transmembrane region" description="Helical" evidence="7">
    <location>
        <begin position="160"/>
        <end position="181"/>
    </location>
</feature>
<dbReference type="STRING" id="400682.A0A1X7VNE1"/>
<feature type="transmembrane region" description="Helical" evidence="7">
    <location>
        <begin position="91"/>
        <end position="114"/>
    </location>
</feature>
<evidence type="ECO:0000259" key="8">
    <source>
        <dbReference type="PROSITE" id="PS50261"/>
    </source>
</evidence>
<dbReference type="GO" id="GO:0007166">
    <property type="term" value="P:cell surface receptor signaling pathway"/>
    <property type="evidence" value="ECO:0007669"/>
    <property type="project" value="InterPro"/>
</dbReference>
<comment type="subcellular location">
    <subcellularLocation>
        <location evidence="1">Membrane</location>
        <topology evidence="1">Multi-pass membrane protein</topology>
    </subcellularLocation>
</comment>
<dbReference type="Pfam" id="PF01534">
    <property type="entry name" value="Frizzled"/>
    <property type="match status" value="1"/>
</dbReference>
<evidence type="ECO:0000256" key="2">
    <source>
        <dbReference type="ARBA" id="ARBA00008077"/>
    </source>
</evidence>
<keyword evidence="4 7" id="KW-1133">Transmembrane helix</keyword>
<dbReference type="PANTHER" id="PTHR31787">
    <property type="entry name" value="G-PROTEIN-COUPLED RECEPTOR GPCR FAMILY PROTEIN"/>
    <property type="match status" value="1"/>
</dbReference>
<dbReference type="InParanoid" id="A0A1X7VNE1"/>
<dbReference type="EnsemblMetazoa" id="Aqu2.1.41592_001">
    <property type="protein sequence ID" value="Aqu2.1.41592_001"/>
    <property type="gene ID" value="Aqu2.1.41592"/>
</dbReference>
<proteinExistence type="inferred from homology"/>
<feature type="transmembrane region" description="Helical" evidence="7">
    <location>
        <begin position="60"/>
        <end position="79"/>
    </location>
</feature>
<dbReference type="GO" id="GO:0004888">
    <property type="term" value="F:transmembrane signaling receptor activity"/>
    <property type="evidence" value="ECO:0007669"/>
    <property type="project" value="InterPro"/>
</dbReference>